<dbReference type="InterPro" id="IPR013766">
    <property type="entry name" value="Thioredoxin_domain"/>
</dbReference>
<reference evidence="7 8" key="1">
    <citation type="submission" date="2020-03" db="EMBL/GenBank/DDBJ databases">
        <title>Sequencing the genomes of 1000 actinobacteria strains.</title>
        <authorList>
            <person name="Klenk H.-P."/>
        </authorList>
    </citation>
    <scope>NUCLEOTIDE SEQUENCE [LARGE SCALE GENOMIC DNA]</scope>
    <source>
        <strain evidence="7 8">DSM 45668</strain>
    </source>
</reference>
<keyword evidence="3" id="KW-0735">Signal-anchor</keyword>
<protein>
    <submittedName>
        <fullName evidence="7">Thiol-disulfide isomerase/thioredoxin</fullName>
    </submittedName>
</protein>
<evidence type="ECO:0000256" key="4">
    <source>
        <dbReference type="ARBA" id="ARBA00023157"/>
    </source>
</evidence>
<dbReference type="RefSeq" id="WP_167117014.1">
    <property type="nucleotide sequence ID" value="NZ_JAANOU010000001.1"/>
</dbReference>
<dbReference type="Gene3D" id="3.40.30.10">
    <property type="entry name" value="Glutaredoxin"/>
    <property type="match status" value="1"/>
</dbReference>
<keyword evidence="5" id="KW-0676">Redox-active center</keyword>
<dbReference type="EMBL" id="JAANOU010000001">
    <property type="protein sequence ID" value="NIH81370.1"/>
    <property type="molecule type" value="Genomic_DNA"/>
</dbReference>
<name>A0ABX0T0J6_9PSEU</name>
<dbReference type="InterPro" id="IPR000866">
    <property type="entry name" value="AhpC/TSA"/>
</dbReference>
<dbReference type="GO" id="GO:0016853">
    <property type="term" value="F:isomerase activity"/>
    <property type="evidence" value="ECO:0007669"/>
    <property type="project" value="UniProtKB-KW"/>
</dbReference>
<sequence>MTTRLSGYCYVVDGRCGLDSADDLGAHGVGWGASILFVHWGRLRARGSRPACLLLAAFLTWTLTACSTGSDAVSQGGNFEFVSPGGKTWLSYAPGERKSVGVLSGPSVTDPNSELSTSDYAGRVLVLNVWGSWCPPCRTEAHALRRLVDTTASQGVSLLGINVRDDQDAASDFMAGYSLNYPSIFDETGRILLRLRGIPLSAVPVTLILDKQQRVAAVYLGAVLETDLMPVLQQVLAES</sequence>
<organism evidence="7 8">
    <name type="scientific">Amycolatopsis viridis</name>
    <dbReference type="NCBI Taxonomy" id="185678"/>
    <lineage>
        <taxon>Bacteria</taxon>
        <taxon>Bacillati</taxon>
        <taxon>Actinomycetota</taxon>
        <taxon>Actinomycetes</taxon>
        <taxon>Pseudonocardiales</taxon>
        <taxon>Pseudonocardiaceae</taxon>
        <taxon>Amycolatopsis</taxon>
    </lineage>
</organism>
<keyword evidence="8" id="KW-1185">Reference proteome</keyword>
<dbReference type="PANTHER" id="PTHR42852">
    <property type="entry name" value="THIOL:DISULFIDE INTERCHANGE PROTEIN DSBE"/>
    <property type="match status" value="1"/>
</dbReference>
<keyword evidence="7" id="KW-0413">Isomerase</keyword>
<dbReference type="InterPro" id="IPR017937">
    <property type="entry name" value="Thioredoxin_CS"/>
</dbReference>
<evidence type="ECO:0000256" key="3">
    <source>
        <dbReference type="ARBA" id="ARBA00022968"/>
    </source>
</evidence>
<comment type="subcellular location">
    <subcellularLocation>
        <location evidence="1">Cell envelope</location>
    </subcellularLocation>
</comment>
<keyword evidence="3" id="KW-0812">Transmembrane</keyword>
<evidence type="ECO:0000256" key="1">
    <source>
        <dbReference type="ARBA" id="ARBA00004196"/>
    </source>
</evidence>
<evidence type="ECO:0000256" key="5">
    <source>
        <dbReference type="ARBA" id="ARBA00023284"/>
    </source>
</evidence>
<proteinExistence type="predicted"/>
<accession>A0ABX0T0J6</accession>
<dbReference type="InterPro" id="IPR036249">
    <property type="entry name" value="Thioredoxin-like_sf"/>
</dbReference>
<feature type="domain" description="Thioredoxin" evidence="6">
    <location>
        <begin position="92"/>
        <end position="237"/>
    </location>
</feature>
<comment type="caution">
    <text evidence="7">The sequence shown here is derived from an EMBL/GenBank/DDBJ whole genome shotgun (WGS) entry which is preliminary data.</text>
</comment>
<dbReference type="PANTHER" id="PTHR42852:SF6">
    <property type="entry name" value="THIOL:DISULFIDE INTERCHANGE PROTEIN DSBE"/>
    <property type="match status" value="1"/>
</dbReference>
<keyword evidence="4" id="KW-1015">Disulfide bond</keyword>
<keyword evidence="2" id="KW-0201">Cytochrome c-type biogenesis</keyword>
<dbReference type="Pfam" id="PF00578">
    <property type="entry name" value="AhpC-TSA"/>
    <property type="match status" value="1"/>
</dbReference>
<gene>
    <name evidence="7" type="ORF">FHX46_003900</name>
</gene>
<evidence type="ECO:0000313" key="8">
    <source>
        <dbReference type="Proteomes" id="UP000754495"/>
    </source>
</evidence>
<evidence type="ECO:0000313" key="7">
    <source>
        <dbReference type="EMBL" id="NIH81370.1"/>
    </source>
</evidence>
<dbReference type="InterPro" id="IPR050553">
    <property type="entry name" value="Thioredoxin_ResA/DsbE_sf"/>
</dbReference>
<evidence type="ECO:0000256" key="2">
    <source>
        <dbReference type="ARBA" id="ARBA00022748"/>
    </source>
</evidence>
<evidence type="ECO:0000259" key="6">
    <source>
        <dbReference type="PROSITE" id="PS51352"/>
    </source>
</evidence>
<dbReference type="PROSITE" id="PS00194">
    <property type="entry name" value="THIOREDOXIN_1"/>
    <property type="match status" value="1"/>
</dbReference>
<dbReference type="SUPFAM" id="SSF52833">
    <property type="entry name" value="Thioredoxin-like"/>
    <property type="match status" value="1"/>
</dbReference>
<dbReference type="Proteomes" id="UP000754495">
    <property type="component" value="Unassembled WGS sequence"/>
</dbReference>
<dbReference type="CDD" id="cd02966">
    <property type="entry name" value="TlpA_like_family"/>
    <property type="match status" value="1"/>
</dbReference>
<dbReference type="PROSITE" id="PS51352">
    <property type="entry name" value="THIOREDOXIN_2"/>
    <property type="match status" value="1"/>
</dbReference>